<keyword evidence="2" id="KW-1185">Reference proteome</keyword>
<dbReference type="InterPro" id="IPR036390">
    <property type="entry name" value="WH_DNA-bd_sf"/>
</dbReference>
<dbReference type="OrthoDB" id="9788705at2"/>
<evidence type="ECO:0000313" key="2">
    <source>
        <dbReference type="Proteomes" id="UP000310639"/>
    </source>
</evidence>
<gene>
    <name evidence="1" type="ORF">FBF37_00540</name>
</gene>
<sequence>MIDSLFGSKTRVKLLHLFLNNPGKSFYVREITRLIDEQINSVRRELANMMNVGIIVSDNADNKLYYAVNQQYQYFEALSMIFADNSPKAKEPKAVAKDATWLAKVGQLSGLRLAIAAGTLVRGSASRVDLLVVGEIVQSQLEKLMDKAEKLEKKSLNYAVLSYDDFYYRLSVRDRFVTDILSGKHSVLVDVDRILK</sequence>
<dbReference type="KEGG" id="nft:FBF37_00540"/>
<dbReference type="SUPFAM" id="SSF46785">
    <property type="entry name" value="Winged helix' DNA-binding domain"/>
    <property type="match status" value="1"/>
</dbReference>
<protein>
    <submittedName>
        <fullName evidence="1">Transcriptional regulator</fullName>
    </submittedName>
</protein>
<accession>A0A4P9A2G9</accession>
<dbReference type="EMBL" id="CP040004">
    <property type="protein sequence ID" value="QCT41970.1"/>
    <property type="molecule type" value="Genomic_DNA"/>
</dbReference>
<evidence type="ECO:0000313" key="1">
    <source>
        <dbReference type="EMBL" id="QCT41970.1"/>
    </source>
</evidence>
<dbReference type="InterPro" id="IPR036388">
    <property type="entry name" value="WH-like_DNA-bd_sf"/>
</dbReference>
<dbReference type="Proteomes" id="UP000310639">
    <property type="component" value="Chromosome"/>
</dbReference>
<dbReference type="Gene3D" id="1.10.10.10">
    <property type="entry name" value="Winged helix-like DNA-binding domain superfamily/Winged helix DNA-binding domain"/>
    <property type="match status" value="1"/>
</dbReference>
<organism evidence="1 2">
    <name type="scientific">Candidatus Nanosynbacter featherlites</name>
    <dbReference type="NCBI Taxonomy" id="2572088"/>
    <lineage>
        <taxon>Bacteria</taxon>
        <taxon>Candidatus Saccharimonadota</taxon>
        <taxon>Candidatus Saccharimonadia</taxon>
        <taxon>Candidatus Nanosynbacterales</taxon>
        <taxon>Candidatus Nanosynbacteraceae</taxon>
        <taxon>Candidatus Nanosynbacter</taxon>
    </lineage>
</organism>
<reference evidence="1 2" key="1">
    <citation type="submission" date="2019-04" db="EMBL/GenBank/DDBJ databases">
        <title>Saccharibacteria TM7 genomes.</title>
        <authorList>
            <person name="Bor B."/>
            <person name="He X."/>
            <person name="Chen T."/>
            <person name="Dewhirst F.E."/>
        </authorList>
    </citation>
    <scope>NUCLEOTIDE SEQUENCE [LARGE SCALE GENOMIC DNA]</scope>
    <source>
        <strain evidence="1 2">BB001</strain>
    </source>
</reference>
<dbReference type="RefSeq" id="WP_138078463.1">
    <property type="nucleotide sequence ID" value="NZ_CP040004.1"/>
</dbReference>
<proteinExistence type="predicted"/>
<dbReference type="AlphaFoldDB" id="A0A4P9A2G9"/>
<name>A0A4P9A2G9_9BACT</name>